<dbReference type="InterPro" id="IPR008988">
    <property type="entry name" value="Transcriptional_repressor_C"/>
</dbReference>
<name>A0A1W1EFV7_9ZZZZ</name>
<protein>
    <submittedName>
        <fullName evidence="3">Ferrous iron transport protein A, putative</fullName>
    </submittedName>
</protein>
<dbReference type="PANTHER" id="PTHR42954">
    <property type="entry name" value="FE(2+) TRANSPORT PROTEIN A"/>
    <property type="match status" value="1"/>
</dbReference>
<dbReference type="SMART" id="SM00899">
    <property type="entry name" value="FeoA"/>
    <property type="match status" value="1"/>
</dbReference>
<dbReference type="Gene3D" id="2.30.30.90">
    <property type="match status" value="1"/>
</dbReference>
<dbReference type="PANTHER" id="PTHR42954:SF1">
    <property type="entry name" value="FERROUS IRON TRANSPORTER FEOA DOMAIN-CONTAINING PROTEIN"/>
    <property type="match status" value="1"/>
</dbReference>
<gene>
    <name evidence="3" type="ORF">MNB_SV-5-1082</name>
</gene>
<dbReference type="SUPFAM" id="SSF50037">
    <property type="entry name" value="C-terminal domain of transcriptional repressors"/>
    <property type="match status" value="1"/>
</dbReference>
<dbReference type="InterPro" id="IPR052713">
    <property type="entry name" value="FeoA"/>
</dbReference>
<organism evidence="3">
    <name type="scientific">hydrothermal vent metagenome</name>
    <dbReference type="NCBI Taxonomy" id="652676"/>
    <lineage>
        <taxon>unclassified sequences</taxon>
        <taxon>metagenomes</taxon>
        <taxon>ecological metagenomes</taxon>
    </lineage>
</organism>
<feature type="domain" description="Ferrous iron transporter FeoA-like" evidence="2">
    <location>
        <begin position="1"/>
        <end position="73"/>
    </location>
</feature>
<evidence type="ECO:0000256" key="1">
    <source>
        <dbReference type="ARBA" id="ARBA00023004"/>
    </source>
</evidence>
<accession>A0A1W1EFV7</accession>
<dbReference type="AlphaFoldDB" id="A0A1W1EFV7"/>
<keyword evidence="1" id="KW-0408">Iron</keyword>
<evidence type="ECO:0000259" key="2">
    <source>
        <dbReference type="SMART" id="SM00899"/>
    </source>
</evidence>
<dbReference type="InterPro" id="IPR007167">
    <property type="entry name" value="Fe-transptr_FeoA-like"/>
</dbReference>
<evidence type="ECO:0000313" key="3">
    <source>
        <dbReference type="EMBL" id="SFZ98891.1"/>
    </source>
</evidence>
<sequence>MTLIDLNKGQKAEIIKINADKALRDRLNSFGVMRGETLLVKGCSLGKQTMEIEVGSTLIAVRADEANKIEIEEIK</sequence>
<dbReference type="InterPro" id="IPR038157">
    <property type="entry name" value="FeoA_core_dom"/>
</dbReference>
<proteinExistence type="predicted"/>
<dbReference type="Pfam" id="PF04023">
    <property type="entry name" value="FeoA"/>
    <property type="match status" value="1"/>
</dbReference>
<reference evidence="3" key="1">
    <citation type="submission" date="2016-10" db="EMBL/GenBank/DDBJ databases">
        <authorList>
            <person name="de Groot N.N."/>
        </authorList>
    </citation>
    <scope>NUCLEOTIDE SEQUENCE</scope>
</reference>
<dbReference type="EMBL" id="FPKX01000065">
    <property type="protein sequence ID" value="SFZ98891.1"/>
    <property type="molecule type" value="Genomic_DNA"/>
</dbReference>
<dbReference type="GO" id="GO:0046914">
    <property type="term" value="F:transition metal ion binding"/>
    <property type="evidence" value="ECO:0007669"/>
    <property type="project" value="InterPro"/>
</dbReference>